<dbReference type="Proteomes" id="UP000422764">
    <property type="component" value="Chromosome"/>
</dbReference>
<organism evidence="4 5">
    <name type="scientific">Clostridium bovifaecis</name>
    <dbReference type="NCBI Taxonomy" id="2184719"/>
    <lineage>
        <taxon>Bacteria</taxon>
        <taxon>Bacillati</taxon>
        <taxon>Bacillota</taxon>
        <taxon>Clostridia</taxon>
        <taxon>Eubacteriales</taxon>
        <taxon>Clostridiaceae</taxon>
        <taxon>Clostridium</taxon>
    </lineage>
</organism>
<feature type="domain" description="Flagellar hook-length control protein-like C-terminal" evidence="3">
    <location>
        <begin position="334"/>
        <end position="414"/>
    </location>
</feature>
<keyword evidence="5" id="KW-1185">Reference proteome</keyword>
<evidence type="ECO:0000313" key="4">
    <source>
        <dbReference type="EMBL" id="QGU95086.1"/>
    </source>
</evidence>
<reference evidence="4 5" key="1">
    <citation type="submission" date="2019-12" db="EMBL/GenBank/DDBJ databases">
        <title>Genome sequenceing of Clostridium bovifaecis.</title>
        <authorList>
            <person name="Yao Y."/>
        </authorList>
    </citation>
    <scope>NUCLEOTIDE SEQUENCE [LARGE SCALE GENOMIC DNA]</scope>
    <source>
        <strain evidence="4 5">BXX</strain>
    </source>
</reference>
<dbReference type="EMBL" id="CP046522">
    <property type="protein sequence ID" value="QGU95086.1"/>
    <property type="molecule type" value="Genomic_DNA"/>
</dbReference>
<feature type="coiled-coil region" evidence="1">
    <location>
        <begin position="381"/>
        <end position="408"/>
    </location>
</feature>
<dbReference type="AlphaFoldDB" id="A0A6I6EVW1"/>
<feature type="region of interest" description="Disordered" evidence="2">
    <location>
        <begin position="71"/>
        <end position="90"/>
    </location>
</feature>
<name>A0A6I6EVW1_9CLOT</name>
<gene>
    <name evidence="4" type="ORF">GOM49_08275</name>
</gene>
<evidence type="ECO:0000256" key="2">
    <source>
        <dbReference type="SAM" id="MobiDB-lite"/>
    </source>
</evidence>
<dbReference type="Gene3D" id="3.30.750.140">
    <property type="match status" value="1"/>
</dbReference>
<dbReference type="CDD" id="cd17470">
    <property type="entry name" value="T3SS_Flik_C"/>
    <property type="match status" value="1"/>
</dbReference>
<accession>A0A6I6EVW1</accession>
<evidence type="ECO:0000313" key="5">
    <source>
        <dbReference type="Proteomes" id="UP000422764"/>
    </source>
</evidence>
<evidence type="ECO:0000259" key="3">
    <source>
        <dbReference type="Pfam" id="PF02120"/>
    </source>
</evidence>
<evidence type="ECO:0000256" key="1">
    <source>
        <dbReference type="SAM" id="Coils"/>
    </source>
</evidence>
<dbReference type="InterPro" id="IPR038610">
    <property type="entry name" value="FliK-like_C_sf"/>
</dbReference>
<dbReference type="Pfam" id="PF02120">
    <property type="entry name" value="Flg_hook"/>
    <property type="match status" value="1"/>
</dbReference>
<feature type="region of interest" description="Disordered" evidence="2">
    <location>
        <begin position="421"/>
        <end position="451"/>
    </location>
</feature>
<dbReference type="InterPro" id="IPR021136">
    <property type="entry name" value="Flagellar_hook_control-like_C"/>
</dbReference>
<feature type="compositionally biased region" description="Basic and acidic residues" evidence="2">
    <location>
        <begin position="78"/>
        <end position="90"/>
    </location>
</feature>
<protein>
    <recommendedName>
        <fullName evidence="3">Flagellar hook-length control protein-like C-terminal domain-containing protein</fullName>
    </recommendedName>
</protein>
<sequence>MNSAVNIPISLKAELKVDNTRQKEKSCGYNTRNDKNKDFKMMLDNLAGKDRTLDKYTNYYKTNEKSANTEVEEVGSFRSEETVEERNEKADNNSLSVLMSLLQQLTKGEMTLKEFLNRVTEEPGALDELSESISSSIIELLQHRTNTVEQLDVNNIGDIKSSLKDAIQEILANAAKEKNLENRSWQDILNKLNGRVLSDLETSNSINGNSLELKEQIINAIKNKLSENYSKGDLTVNKSDEELNNNFSSASFQLKSINKIGQDPSKDSMKKDSSEDRFLRDLALGNKKDSDTKLDKALNFMSGFEKIDAANYISNAPENITINRNSFVNDIIKSVKFMNENNMKEMTVKVMPKELGEIVIKLTLENGLMKASITASNKDAYNLLNSNIQELNNKLNNGEIKIQNFTIDIYNGDTTFFSKENREEQNRQSSNKRNKTSVSGVKLESEDAATSSVIEENNSVNAFV</sequence>
<keyword evidence="1" id="KW-0175">Coiled coil</keyword>
<proteinExistence type="predicted"/>